<evidence type="ECO:0000256" key="3">
    <source>
        <dbReference type="SAM" id="MobiDB-lite"/>
    </source>
</evidence>
<accession>A0A914V833</accession>
<dbReference type="InterPro" id="IPR026183">
    <property type="entry name" value="Taxilin_fam"/>
</dbReference>
<dbReference type="Pfam" id="PF09728">
    <property type="entry name" value="Taxilin"/>
    <property type="match status" value="1"/>
</dbReference>
<name>A0A914V833_9BILA</name>
<feature type="region of interest" description="Disordered" evidence="3">
    <location>
        <begin position="124"/>
        <end position="207"/>
    </location>
</feature>
<sequence>LLVKLQERDVQVKEALASEMAMRDQITKYSAKYDELHKSLASSNETFDRFKREIEKMNANMIKVERESRKWRSKFDEANKMLAGLVSEKKNMDELLAQKDRQLENLQKLCRTLQEQRVSLLQQLKQSAPEGDKSLESSAQSLESSPKSLESSPKSLETNANNTAEDPQLKQSAPEGDKSLESSAQSLESSPKSLETNANNTAEDLVH</sequence>
<protein>
    <submittedName>
        <fullName evidence="5">Beta-taxilin</fullName>
    </submittedName>
</protein>
<feature type="compositionally biased region" description="Polar residues" evidence="3">
    <location>
        <begin position="158"/>
        <end position="171"/>
    </location>
</feature>
<dbReference type="WBParaSite" id="PSAMB.scaffold15594size1528.g36592.t1">
    <property type="protein sequence ID" value="PSAMB.scaffold15594size1528.g36592.t1"/>
    <property type="gene ID" value="PSAMB.scaffold15594size1528.g36592"/>
</dbReference>
<dbReference type="SUPFAM" id="SSF144284">
    <property type="entry name" value="Sec2 N-terminal region"/>
    <property type="match status" value="1"/>
</dbReference>
<feature type="coiled-coil region" evidence="2">
    <location>
        <begin position="40"/>
        <end position="123"/>
    </location>
</feature>
<evidence type="ECO:0000313" key="4">
    <source>
        <dbReference type="Proteomes" id="UP000887566"/>
    </source>
</evidence>
<feature type="compositionally biased region" description="Polar residues" evidence="3">
    <location>
        <begin position="195"/>
        <end position="207"/>
    </location>
</feature>
<dbReference type="PANTHER" id="PTHR16127:SF13">
    <property type="entry name" value="GH01188P"/>
    <property type="match status" value="1"/>
</dbReference>
<dbReference type="Proteomes" id="UP000887566">
    <property type="component" value="Unplaced"/>
</dbReference>
<evidence type="ECO:0000313" key="5">
    <source>
        <dbReference type="WBParaSite" id="PSAMB.scaffold15594size1528.g36592.t1"/>
    </source>
</evidence>
<reference evidence="5" key="1">
    <citation type="submission" date="2022-11" db="UniProtKB">
        <authorList>
            <consortium name="WormBaseParasite"/>
        </authorList>
    </citation>
    <scope>IDENTIFICATION</scope>
</reference>
<organism evidence="4 5">
    <name type="scientific">Plectus sambesii</name>
    <dbReference type="NCBI Taxonomy" id="2011161"/>
    <lineage>
        <taxon>Eukaryota</taxon>
        <taxon>Metazoa</taxon>
        <taxon>Ecdysozoa</taxon>
        <taxon>Nematoda</taxon>
        <taxon>Chromadorea</taxon>
        <taxon>Plectida</taxon>
        <taxon>Plectina</taxon>
        <taxon>Plectoidea</taxon>
        <taxon>Plectidae</taxon>
        <taxon>Plectus</taxon>
    </lineage>
</organism>
<feature type="compositionally biased region" description="Low complexity" evidence="3">
    <location>
        <begin position="181"/>
        <end position="194"/>
    </location>
</feature>
<comment type="similarity">
    <text evidence="1">Belongs to the taxilin family.</text>
</comment>
<dbReference type="GO" id="GO:0019905">
    <property type="term" value="F:syntaxin binding"/>
    <property type="evidence" value="ECO:0007669"/>
    <property type="project" value="InterPro"/>
</dbReference>
<dbReference type="PANTHER" id="PTHR16127">
    <property type="entry name" value="TAXILIN"/>
    <property type="match status" value="1"/>
</dbReference>
<proteinExistence type="inferred from homology"/>
<keyword evidence="4" id="KW-1185">Reference proteome</keyword>
<evidence type="ECO:0000256" key="1">
    <source>
        <dbReference type="ARBA" id="ARBA00009550"/>
    </source>
</evidence>
<evidence type="ECO:0000256" key="2">
    <source>
        <dbReference type="SAM" id="Coils"/>
    </source>
</evidence>
<feature type="compositionally biased region" description="Low complexity" evidence="3">
    <location>
        <begin position="136"/>
        <end position="157"/>
    </location>
</feature>
<dbReference type="AlphaFoldDB" id="A0A914V833"/>
<keyword evidence="2" id="KW-0175">Coiled coil</keyword>